<keyword evidence="2" id="KW-1185">Reference proteome</keyword>
<protein>
    <submittedName>
        <fullName evidence="1">Uncharacterized protein</fullName>
    </submittedName>
</protein>
<dbReference type="EMBL" id="RHFK02000022">
    <property type="protein sequence ID" value="TWW55997.1"/>
    <property type="molecule type" value="Genomic_DNA"/>
</dbReference>
<name>A0A5C6MRJ7_9TELE</name>
<sequence>MPLPPQEEDNSTDVGDYVWVKLIQRAKWSDPRWEVGCRLASVGHVAPAGILHGVVAPPNTVGTDFLAYWTHCCFGSVPLSGLSPVRSRTLSLSPPFARGTALRRSGAAEATTELLLSF</sequence>
<gene>
    <name evidence="1" type="ORF">D4764_09G0010470</name>
</gene>
<dbReference type="Proteomes" id="UP000324091">
    <property type="component" value="Chromosome 9"/>
</dbReference>
<evidence type="ECO:0000313" key="1">
    <source>
        <dbReference type="EMBL" id="TWW55997.1"/>
    </source>
</evidence>
<proteinExistence type="predicted"/>
<comment type="caution">
    <text evidence="1">The sequence shown here is derived from an EMBL/GenBank/DDBJ whole genome shotgun (WGS) entry which is preliminary data.</text>
</comment>
<dbReference type="AlphaFoldDB" id="A0A5C6MRJ7"/>
<evidence type="ECO:0000313" key="2">
    <source>
        <dbReference type="Proteomes" id="UP000324091"/>
    </source>
</evidence>
<accession>A0A5C6MRJ7</accession>
<reference evidence="1 2" key="1">
    <citation type="submission" date="2019-04" db="EMBL/GenBank/DDBJ databases">
        <title>Chromosome genome assembly for Takifugu flavidus.</title>
        <authorList>
            <person name="Xiao S."/>
        </authorList>
    </citation>
    <scope>NUCLEOTIDE SEQUENCE [LARGE SCALE GENOMIC DNA]</scope>
    <source>
        <strain evidence="1">HTHZ2018</strain>
        <tissue evidence="1">Muscle</tissue>
    </source>
</reference>
<organism evidence="1 2">
    <name type="scientific">Takifugu flavidus</name>
    <name type="common">sansaifugu</name>
    <dbReference type="NCBI Taxonomy" id="433684"/>
    <lineage>
        <taxon>Eukaryota</taxon>
        <taxon>Metazoa</taxon>
        <taxon>Chordata</taxon>
        <taxon>Craniata</taxon>
        <taxon>Vertebrata</taxon>
        <taxon>Euteleostomi</taxon>
        <taxon>Actinopterygii</taxon>
        <taxon>Neopterygii</taxon>
        <taxon>Teleostei</taxon>
        <taxon>Neoteleostei</taxon>
        <taxon>Acanthomorphata</taxon>
        <taxon>Eupercaria</taxon>
        <taxon>Tetraodontiformes</taxon>
        <taxon>Tetradontoidea</taxon>
        <taxon>Tetraodontidae</taxon>
        <taxon>Takifugu</taxon>
    </lineage>
</organism>